<evidence type="ECO:0000256" key="2">
    <source>
        <dbReference type="SAM" id="Phobius"/>
    </source>
</evidence>
<dbReference type="EMBL" id="CAUYUJ010022082">
    <property type="protein sequence ID" value="CAK0908807.1"/>
    <property type="molecule type" value="Genomic_DNA"/>
</dbReference>
<feature type="compositionally biased region" description="Low complexity" evidence="1">
    <location>
        <begin position="35"/>
        <end position="61"/>
    </location>
</feature>
<feature type="region of interest" description="Disordered" evidence="1">
    <location>
        <begin position="114"/>
        <end position="144"/>
    </location>
</feature>
<gene>
    <name evidence="3" type="ORF">PCOR1329_LOCUS83402</name>
</gene>
<organism evidence="3 4">
    <name type="scientific">Prorocentrum cordatum</name>
    <dbReference type="NCBI Taxonomy" id="2364126"/>
    <lineage>
        <taxon>Eukaryota</taxon>
        <taxon>Sar</taxon>
        <taxon>Alveolata</taxon>
        <taxon>Dinophyceae</taxon>
        <taxon>Prorocentrales</taxon>
        <taxon>Prorocentraceae</taxon>
        <taxon>Prorocentrum</taxon>
    </lineage>
</organism>
<keyword evidence="4" id="KW-1185">Reference proteome</keyword>
<keyword evidence="2" id="KW-0472">Membrane</keyword>
<proteinExistence type="predicted"/>
<accession>A0ABN9YBU3</accession>
<feature type="region of interest" description="Disordered" evidence="1">
    <location>
        <begin position="1"/>
        <end position="77"/>
    </location>
</feature>
<keyword evidence="2" id="KW-0812">Transmembrane</keyword>
<name>A0ABN9YBU3_9DINO</name>
<keyword evidence="2" id="KW-1133">Transmembrane helix</keyword>
<dbReference type="Proteomes" id="UP001189429">
    <property type="component" value="Unassembled WGS sequence"/>
</dbReference>
<protein>
    <submittedName>
        <fullName evidence="3">Uncharacterized protein</fullName>
    </submittedName>
</protein>
<sequence length="226" mass="22670">MERIRRVSQNQSREAALLPPQWFRGTRGAHRTETAGPRPAAPAAPLAPKEAAGGAMAADEAAGAEERAPLHPPAPSGGRWAGRRLAAAGAVAAVAPLLLGAAALLLASPAAGRGAPAALGAHSSDSATGGHQPPARSVDCSTAAREPAPVQVPAAAGDEQARAPAEAASTTERVVPLSALDQQCLDTCQVDCEGLACIGPDTGLQRGPCSEGRCEGSTCHPARCER</sequence>
<comment type="caution">
    <text evidence="3">The sequence shown here is derived from an EMBL/GenBank/DDBJ whole genome shotgun (WGS) entry which is preliminary data.</text>
</comment>
<feature type="transmembrane region" description="Helical" evidence="2">
    <location>
        <begin position="85"/>
        <end position="107"/>
    </location>
</feature>
<evidence type="ECO:0000313" key="3">
    <source>
        <dbReference type="EMBL" id="CAK0908807.1"/>
    </source>
</evidence>
<evidence type="ECO:0000313" key="4">
    <source>
        <dbReference type="Proteomes" id="UP001189429"/>
    </source>
</evidence>
<reference evidence="3" key="1">
    <citation type="submission" date="2023-10" db="EMBL/GenBank/DDBJ databases">
        <authorList>
            <person name="Chen Y."/>
            <person name="Shah S."/>
            <person name="Dougan E. K."/>
            <person name="Thang M."/>
            <person name="Chan C."/>
        </authorList>
    </citation>
    <scope>NUCLEOTIDE SEQUENCE [LARGE SCALE GENOMIC DNA]</scope>
</reference>
<evidence type="ECO:0000256" key="1">
    <source>
        <dbReference type="SAM" id="MobiDB-lite"/>
    </source>
</evidence>